<sequence length="79" mass="9071">MPLSLRIPPETEKLLRKAAQKAGLTKTAFILDAIKEKMGLVKSREHMIRDLAGWMSPEESEELRKNMELFNQISDGDWT</sequence>
<dbReference type="EMBL" id="JBHPBY010000141">
    <property type="protein sequence ID" value="MFC1850983.1"/>
    <property type="molecule type" value="Genomic_DNA"/>
</dbReference>
<proteinExistence type="inferred from homology"/>
<evidence type="ECO:0000313" key="4">
    <source>
        <dbReference type="Proteomes" id="UP001594351"/>
    </source>
</evidence>
<evidence type="ECO:0000256" key="1">
    <source>
        <dbReference type="ARBA" id="ARBA00022649"/>
    </source>
</evidence>
<dbReference type="InterPro" id="IPR010985">
    <property type="entry name" value="Ribbon_hlx_hlx"/>
</dbReference>
<name>A0ABV6YXS3_UNCC1</name>
<evidence type="ECO:0000256" key="2">
    <source>
        <dbReference type="ARBA" id="ARBA00049988"/>
    </source>
</evidence>
<dbReference type="Gene3D" id="1.20.5.780">
    <property type="entry name" value="Single helix bin"/>
    <property type="match status" value="1"/>
</dbReference>
<dbReference type="Pfam" id="PF08681">
    <property type="entry name" value="TacA1"/>
    <property type="match status" value="1"/>
</dbReference>
<keyword evidence="4" id="KW-1185">Reference proteome</keyword>
<protein>
    <submittedName>
        <fullName evidence="3">DUF1778 domain-containing protein</fullName>
    </submittedName>
</protein>
<dbReference type="SUPFAM" id="SSF47598">
    <property type="entry name" value="Ribbon-helix-helix"/>
    <property type="match status" value="1"/>
</dbReference>
<evidence type="ECO:0000313" key="3">
    <source>
        <dbReference type="EMBL" id="MFC1850983.1"/>
    </source>
</evidence>
<comment type="caution">
    <text evidence="3">The sequence shown here is derived from an EMBL/GenBank/DDBJ whole genome shotgun (WGS) entry which is preliminary data.</text>
</comment>
<accession>A0ABV6YXS3</accession>
<reference evidence="3 4" key="1">
    <citation type="submission" date="2024-09" db="EMBL/GenBank/DDBJ databases">
        <title>Laminarin stimulates single cell rates of sulfate reduction while oxygen inhibits transcriptomic activity in coastal marine sediment.</title>
        <authorList>
            <person name="Lindsay M."/>
            <person name="Orcutt B."/>
            <person name="Emerson D."/>
            <person name="Stepanauskas R."/>
            <person name="D'Angelo T."/>
        </authorList>
    </citation>
    <scope>NUCLEOTIDE SEQUENCE [LARGE SCALE GENOMIC DNA]</scope>
    <source>
        <strain evidence="3">SAG AM-311-K15</strain>
    </source>
</reference>
<gene>
    <name evidence="3" type="ORF">ACFL27_12385</name>
</gene>
<dbReference type="InterPro" id="IPR014795">
    <property type="entry name" value="TacA_1-like"/>
</dbReference>
<dbReference type="Proteomes" id="UP001594351">
    <property type="component" value="Unassembled WGS sequence"/>
</dbReference>
<keyword evidence="1" id="KW-1277">Toxin-antitoxin system</keyword>
<comment type="similarity">
    <text evidence="2">Belongs to the TacA antitoxin family.</text>
</comment>
<organism evidence="3 4">
    <name type="scientific">candidate division CSSED10-310 bacterium</name>
    <dbReference type="NCBI Taxonomy" id="2855610"/>
    <lineage>
        <taxon>Bacteria</taxon>
        <taxon>Bacteria division CSSED10-310</taxon>
    </lineage>
</organism>